<dbReference type="PANTHER" id="PTHR10000:SF25">
    <property type="entry name" value="PHOSPHATASE YKRA-RELATED"/>
    <property type="match status" value="1"/>
</dbReference>
<dbReference type="Proteomes" id="UP001501645">
    <property type="component" value="Unassembled WGS sequence"/>
</dbReference>
<keyword evidence="1" id="KW-0378">Hydrolase</keyword>
<dbReference type="GO" id="GO:0016787">
    <property type="term" value="F:hydrolase activity"/>
    <property type="evidence" value="ECO:0007669"/>
    <property type="project" value="UniProtKB-KW"/>
</dbReference>
<dbReference type="InterPro" id="IPR023214">
    <property type="entry name" value="HAD_sf"/>
</dbReference>
<accession>A0ABP9A079</accession>
<dbReference type="SUPFAM" id="SSF56784">
    <property type="entry name" value="HAD-like"/>
    <property type="match status" value="1"/>
</dbReference>
<sequence>MTRSSRRRIVFLDIDGTILDHDGTIPASTIAAIRGARANGHLVFLATGRTPLEIDEKVTDIGFDGIVAGAGAFVEHDGAWVVEHLMPEDACRRLQEELEALGLDYVLQGREYAHPTPGMQARLRQQLGLPDGDPGTAERGLGRYLGEIAPLRHDLTAKAVFSGDDLGAYDAVVRALGAEFTVITGTIPGMGTASGEVSMPGVTKGSAIVELLDRLDIDIADAVAIGDNNNDLEMLEAVGLGIAMGNGTLEAKEAADEVTDPLDEGGLANAFRRHSLI</sequence>
<dbReference type="RefSeq" id="WP_345437283.1">
    <property type="nucleotide sequence ID" value="NZ_BAABKO010000002.1"/>
</dbReference>
<proteinExistence type="predicted"/>
<protein>
    <submittedName>
        <fullName evidence="1">HAD family hydrolase</fullName>
    </submittedName>
</protein>
<reference evidence="2" key="1">
    <citation type="journal article" date="2019" name="Int. J. Syst. Evol. Microbiol.">
        <title>The Global Catalogue of Microorganisms (GCM) 10K type strain sequencing project: providing services to taxonomists for standard genome sequencing and annotation.</title>
        <authorList>
            <consortium name="The Broad Institute Genomics Platform"/>
            <consortium name="The Broad Institute Genome Sequencing Center for Infectious Disease"/>
            <person name="Wu L."/>
            <person name="Ma J."/>
        </authorList>
    </citation>
    <scope>NUCLEOTIDE SEQUENCE [LARGE SCALE GENOMIC DNA]</scope>
    <source>
        <strain evidence="2">JCM 18537</strain>
    </source>
</reference>
<dbReference type="PANTHER" id="PTHR10000">
    <property type="entry name" value="PHOSPHOSERINE PHOSPHATASE"/>
    <property type="match status" value="1"/>
</dbReference>
<dbReference type="Pfam" id="PF08282">
    <property type="entry name" value="Hydrolase_3"/>
    <property type="match status" value="1"/>
</dbReference>
<evidence type="ECO:0000313" key="1">
    <source>
        <dbReference type="EMBL" id="GAA4770679.1"/>
    </source>
</evidence>
<dbReference type="PROSITE" id="PS01229">
    <property type="entry name" value="COF_2"/>
    <property type="match status" value="1"/>
</dbReference>
<name>A0ABP9A079_9MICO</name>
<dbReference type="EMBL" id="BAABKO010000002">
    <property type="protein sequence ID" value="GAA4770679.1"/>
    <property type="molecule type" value="Genomic_DNA"/>
</dbReference>
<comment type="caution">
    <text evidence="1">The sequence shown here is derived from an EMBL/GenBank/DDBJ whole genome shotgun (WGS) entry which is preliminary data.</text>
</comment>
<keyword evidence="2" id="KW-1185">Reference proteome</keyword>
<evidence type="ECO:0000313" key="2">
    <source>
        <dbReference type="Proteomes" id="UP001501645"/>
    </source>
</evidence>
<gene>
    <name evidence="1" type="ORF">GCM10023351_13130</name>
</gene>
<dbReference type="Gene3D" id="3.40.50.1000">
    <property type="entry name" value="HAD superfamily/HAD-like"/>
    <property type="match status" value="1"/>
</dbReference>
<dbReference type="InterPro" id="IPR036412">
    <property type="entry name" value="HAD-like_sf"/>
</dbReference>
<organism evidence="1 2">
    <name type="scientific">Microbacterium gilvum</name>
    <dbReference type="NCBI Taxonomy" id="1336204"/>
    <lineage>
        <taxon>Bacteria</taxon>
        <taxon>Bacillati</taxon>
        <taxon>Actinomycetota</taxon>
        <taxon>Actinomycetes</taxon>
        <taxon>Micrococcales</taxon>
        <taxon>Microbacteriaceae</taxon>
        <taxon>Microbacterium</taxon>
    </lineage>
</organism>
<dbReference type="Gene3D" id="3.30.1240.10">
    <property type="match status" value="1"/>
</dbReference>